<organism evidence="9 10">
    <name type="scientific">Trichocladium antarcticum</name>
    <dbReference type="NCBI Taxonomy" id="1450529"/>
    <lineage>
        <taxon>Eukaryota</taxon>
        <taxon>Fungi</taxon>
        <taxon>Dikarya</taxon>
        <taxon>Ascomycota</taxon>
        <taxon>Pezizomycotina</taxon>
        <taxon>Sordariomycetes</taxon>
        <taxon>Sordariomycetidae</taxon>
        <taxon>Sordariales</taxon>
        <taxon>Chaetomiaceae</taxon>
        <taxon>Trichocladium</taxon>
    </lineage>
</organism>
<evidence type="ECO:0000256" key="4">
    <source>
        <dbReference type="ARBA" id="ARBA00022723"/>
    </source>
</evidence>
<protein>
    <submittedName>
        <fullName evidence="9">Cytochrome b560 subunit of succinate dehydrogenase</fullName>
    </submittedName>
</protein>
<dbReference type="GO" id="GO:0006121">
    <property type="term" value="P:mitochondrial electron transport, succinate to ubiquinone"/>
    <property type="evidence" value="ECO:0007669"/>
    <property type="project" value="TreeGrafter"/>
</dbReference>
<keyword evidence="6" id="KW-0408">Iron</keyword>
<proteinExistence type="predicted"/>
<dbReference type="InterPro" id="IPR034804">
    <property type="entry name" value="SQR/QFR_C/D"/>
</dbReference>
<dbReference type="InterPro" id="IPR014314">
    <property type="entry name" value="Succ_DH_cytb556"/>
</dbReference>
<evidence type="ECO:0000256" key="8">
    <source>
        <dbReference type="SAM" id="Phobius"/>
    </source>
</evidence>
<keyword evidence="10" id="KW-1185">Reference proteome</keyword>
<dbReference type="NCBIfam" id="TIGR02970">
    <property type="entry name" value="succ_dehyd_cytB"/>
    <property type="match status" value="1"/>
</dbReference>
<evidence type="ECO:0000256" key="7">
    <source>
        <dbReference type="ARBA" id="ARBA00023136"/>
    </source>
</evidence>
<sequence length="188" mass="20400">MIAQRVGTTALRRVAGKPNAFFTANVSKFGLAQPMSMTQTRPVATQKLTPDDAQALLAKQRLHRPVSPHLEVYDKQQTFFGSSIWQRITGSAFSGGLYVFAAAYLAAPLMGWHLESASLAASFGALPFAVKGGLKFLAAWPFAFHAINGVRHLVFDFGVGFKRQHIVKSGYYILAASTLGGAYLAFFL</sequence>
<dbReference type="InterPro" id="IPR018495">
    <property type="entry name" value="Succ_DH_cyt_bsu_CS"/>
</dbReference>
<dbReference type="Proteomes" id="UP001304895">
    <property type="component" value="Unassembled WGS sequence"/>
</dbReference>
<comment type="subcellular location">
    <subcellularLocation>
        <location evidence="1">Membrane</location>
        <topology evidence="1">Multi-pass membrane protein</topology>
    </subcellularLocation>
</comment>
<name>A0AAN6URI9_9PEZI</name>
<keyword evidence="4" id="KW-0479">Metal-binding</keyword>
<keyword evidence="5 8" id="KW-1133">Transmembrane helix</keyword>
<dbReference type="Pfam" id="PF01127">
    <property type="entry name" value="Sdh_cyt"/>
    <property type="match status" value="1"/>
</dbReference>
<dbReference type="GO" id="GO:0005739">
    <property type="term" value="C:mitochondrion"/>
    <property type="evidence" value="ECO:0007669"/>
    <property type="project" value="GOC"/>
</dbReference>
<evidence type="ECO:0000256" key="1">
    <source>
        <dbReference type="ARBA" id="ARBA00004141"/>
    </source>
</evidence>
<dbReference type="InterPro" id="IPR000701">
    <property type="entry name" value="SuccDH_FuR_B_TM-su"/>
</dbReference>
<evidence type="ECO:0000313" key="10">
    <source>
        <dbReference type="Proteomes" id="UP001304895"/>
    </source>
</evidence>
<dbReference type="EMBL" id="MU853402">
    <property type="protein sequence ID" value="KAK4137728.1"/>
    <property type="molecule type" value="Genomic_DNA"/>
</dbReference>
<feature type="transmembrane region" description="Helical" evidence="8">
    <location>
        <begin position="166"/>
        <end position="186"/>
    </location>
</feature>
<evidence type="ECO:0000256" key="5">
    <source>
        <dbReference type="ARBA" id="ARBA00022989"/>
    </source>
</evidence>
<keyword evidence="7 8" id="KW-0472">Membrane</keyword>
<dbReference type="GO" id="GO:0009055">
    <property type="term" value="F:electron transfer activity"/>
    <property type="evidence" value="ECO:0007669"/>
    <property type="project" value="InterPro"/>
</dbReference>
<keyword evidence="3 8" id="KW-0812">Transmembrane</keyword>
<dbReference type="Gene3D" id="1.20.1300.10">
    <property type="entry name" value="Fumarate reductase/succinate dehydrogenase, transmembrane subunit"/>
    <property type="match status" value="1"/>
</dbReference>
<reference evidence="9" key="1">
    <citation type="journal article" date="2023" name="Mol. Phylogenet. Evol.">
        <title>Genome-scale phylogeny and comparative genomics of the fungal order Sordariales.</title>
        <authorList>
            <person name="Hensen N."/>
            <person name="Bonometti L."/>
            <person name="Westerberg I."/>
            <person name="Brannstrom I.O."/>
            <person name="Guillou S."/>
            <person name="Cros-Aarteil S."/>
            <person name="Calhoun S."/>
            <person name="Haridas S."/>
            <person name="Kuo A."/>
            <person name="Mondo S."/>
            <person name="Pangilinan J."/>
            <person name="Riley R."/>
            <person name="LaButti K."/>
            <person name="Andreopoulos B."/>
            <person name="Lipzen A."/>
            <person name="Chen C."/>
            <person name="Yan M."/>
            <person name="Daum C."/>
            <person name="Ng V."/>
            <person name="Clum A."/>
            <person name="Steindorff A."/>
            <person name="Ohm R.A."/>
            <person name="Martin F."/>
            <person name="Silar P."/>
            <person name="Natvig D.O."/>
            <person name="Lalanne C."/>
            <person name="Gautier V."/>
            <person name="Ament-Velasquez S.L."/>
            <person name="Kruys A."/>
            <person name="Hutchinson M.I."/>
            <person name="Powell A.J."/>
            <person name="Barry K."/>
            <person name="Miller A.N."/>
            <person name="Grigoriev I.V."/>
            <person name="Debuchy R."/>
            <person name="Gladieux P."/>
            <person name="Hiltunen Thoren M."/>
            <person name="Johannesson H."/>
        </authorList>
    </citation>
    <scope>NUCLEOTIDE SEQUENCE</scope>
    <source>
        <strain evidence="9">CBS 123565</strain>
    </source>
</reference>
<dbReference type="SUPFAM" id="SSF81343">
    <property type="entry name" value="Fumarate reductase respiratory complex transmembrane subunits"/>
    <property type="match status" value="1"/>
</dbReference>
<gene>
    <name evidence="9" type="ORF">BT67DRAFT_438971</name>
</gene>
<accession>A0AAN6URI9</accession>
<keyword evidence="2" id="KW-0349">Heme</keyword>
<dbReference type="GO" id="GO:0016020">
    <property type="term" value="C:membrane"/>
    <property type="evidence" value="ECO:0007669"/>
    <property type="project" value="UniProtKB-SubCell"/>
</dbReference>
<dbReference type="PANTHER" id="PTHR10978">
    <property type="entry name" value="SUCCINATE DEHYDROGENASE CYTOCHROME B560 SUBUNIT"/>
    <property type="match status" value="1"/>
</dbReference>
<evidence type="ECO:0000256" key="2">
    <source>
        <dbReference type="ARBA" id="ARBA00022617"/>
    </source>
</evidence>
<dbReference type="GO" id="GO:0006099">
    <property type="term" value="P:tricarboxylic acid cycle"/>
    <property type="evidence" value="ECO:0007669"/>
    <property type="project" value="InterPro"/>
</dbReference>
<reference evidence="9" key="2">
    <citation type="submission" date="2023-05" db="EMBL/GenBank/DDBJ databases">
        <authorList>
            <consortium name="Lawrence Berkeley National Laboratory"/>
            <person name="Steindorff A."/>
            <person name="Hensen N."/>
            <person name="Bonometti L."/>
            <person name="Westerberg I."/>
            <person name="Brannstrom I.O."/>
            <person name="Guillou S."/>
            <person name="Cros-Aarteil S."/>
            <person name="Calhoun S."/>
            <person name="Haridas S."/>
            <person name="Kuo A."/>
            <person name="Mondo S."/>
            <person name="Pangilinan J."/>
            <person name="Riley R."/>
            <person name="Labutti K."/>
            <person name="Andreopoulos B."/>
            <person name="Lipzen A."/>
            <person name="Chen C."/>
            <person name="Yanf M."/>
            <person name="Daum C."/>
            <person name="Ng V."/>
            <person name="Clum A."/>
            <person name="Ohm R."/>
            <person name="Martin F."/>
            <person name="Silar P."/>
            <person name="Natvig D."/>
            <person name="Lalanne C."/>
            <person name="Gautier V."/>
            <person name="Ament-Velasquez S.L."/>
            <person name="Kruys A."/>
            <person name="Hutchinson M.I."/>
            <person name="Powell A.J."/>
            <person name="Barry K."/>
            <person name="Miller A.N."/>
            <person name="Grigoriev I.V."/>
            <person name="Debuchy R."/>
            <person name="Gladieux P."/>
            <person name="Thoren M.H."/>
            <person name="Johannesson H."/>
        </authorList>
    </citation>
    <scope>NUCLEOTIDE SEQUENCE</scope>
    <source>
        <strain evidence="9">CBS 123565</strain>
    </source>
</reference>
<feature type="transmembrane region" description="Helical" evidence="8">
    <location>
        <begin position="95"/>
        <end position="114"/>
    </location>
</feature>
<dbReference type="PROSITE" id="PS01001">
    <property type="entry name" value="SDH_CYT_2"/>
    <property type="match status" value="1"/>
</dbReference>
<dbReference type="PANTHER" id="PTHR10978:SF5">
    <property type="entry name" value="SUCCINATE DEHYDROGENASE CYTOCHROME B560 SUBUNIT, MITOCHONDRIAL"/>
    <property type="match status" value="1"/>
</dbReference>
<dbReference type="AlphaFoldDB" id="A0AAN6URI9"/>
<evidence type="ECO:0000313" key="9">
    <source>
        <dbReference type="EMBL" id="KAK4137728.1"/>
    </source>
</evidence>
<comment type="caution">
    <text evidence="9">The sequence shown here is derived from an EMBL/GenBank/DDBJ whole genome shotgun (WGS) entry which is preliminary data.</text>
</comment>
<dbReference type="GO" id="GO:0046872">
    <property type="term" value="F:metal ion binding"/>
    <property type="evidence" value="ECO:0007669"/>
    <property type="project" value="UniProtKB-KW"/>
</dbReference>
<dbReference type="CDD" id="cd03499">
    <property type="entry name" value="SQR_TypeC_SdhC"/>
    <property type="match status" value="1"/>
</dbReference>
<evidence type="ECO:0000256" key="3">
    <source>
        <dbReference type="ARBA" id="ARBA00022692"/>
    </source>
</evidence>
<evidence type="ECO:0000256" key="6">
    <source>
        <dbReference type="ARBA" id="ARBA00023004"/>
    </source>
</evidence>